<dbReference type="PANTHER" id="PTHR32114">
    <property type="entry name" value="ABC TRANSPORTER ABCH.3"/>
    <property type="match status" value="1"/>
</dbReference>
<evidence type="ECO:0000256" key="1">
    <source>
        <dbReference type="SAM" id="Coils"/>
    </source>
</evidence>
<dbReference type="Proteomes" id="UP000012039">
    <property type="component" value="Segment"/>
</dbReference>
<evidence type="ECO:0000313" key="3">
    <source>
        <dbReference type="EMBL" id="AGH26307.1"/>
    </source>
</evidence>
<reference evidence="3 4" key="1">
    <citation type="submission" date="2010-11" db="EMBL/GenBank/DDBJ databases">
        <title>The Genome Sequence of Cyanophage MED4-213.</title>
        <authorList>
            <consortium name="The Broad Institute Genome Sequencing Platform"/>
            <person name="Henn M.R."/>
            <person name="Sullivan M.S."/>
            <person name="Osburne M.S."/>
            <person name="Levin J."/>
            <person name="Malboeuf C."/>
            <person name="Casali M."/>
            <person name="Russ C."/>
            <person name="Lennon N."/>
            <person name="Chapman S.B."/>
            <person name="Erlich R."/>
            <person name="Young S.K."/>
            <person name="Yandava C."/>
            <person name="Zeng Q."/>
            <person name="Alvarado L."/>
            <person name="Anderson S."/>
            <person name="Berlin A."/>
            <person name="Chen Z."/>
            <person name="Freedman E."/>
            <person name="Gellesch M."/>
            <person name="Goldberg J."/>
            <person name="Green L."/>
            <person name="Griggs A."/>
            <person name="Gujja S."/>
            <person name="Heilman E.R."/>
            <person name="Heiman D."/>
            <person name="Hollinger A."/>
            <person name="Howarth C."/>
            <person name="Larson L."/>
            <person name="Mehta T."/>
            <person name="Pearson M."/>
            <person name="Roberts A."/>
            <person name="Ryan E."/>
            <person name="Saif S."/>
            <person name="Shea T."/>
            <person name="Shenoy N."/>
            <person name="Sisk P."/>
            <person name="Stolte C."/>
            <person name="Sykes S."/>
            <person name="White J."/>
            <person name="Yu Q."/>
            <person name="Coleman M.L."/>
            <person name="Huang K.H."/>
            <person name="Weigele P.R."/>
            <person name="DeFrancesco A.S."/>
            <person name="Kern S.E."/>
            <person name="Thompson L.R."/>
            <person name="Fu R."/>
            <person name="Hombeck B."/>
            <person name="Chisholm S.W."/>
            <person name="Haas B."/>
            <person name="Nusbaum C."/>
            <person name="Birren B."/>
        </authorList>
    </citation>
    <scope>NUCLEOTIDE SEQUENCE [LARGE SCALE GENOMIC DNA]</scope>
    <source>
        <strain evidence="3">MED4-213</strain>
    </source>
</reference>
<proteinExistence type="predicted"/>
<dbReference type="PANTHER" id="PTHR32114:SF2">
    <property type="entry name" value="ABC TRANSPORTER ABCH.3"/>
    <property type="match status" value="1"/>
</dbReference>
<dbReference type="RefSeq" id="YP_007673952.1">
    <property type="nucleotide sequence ID" value="NC_020845.1"/>
</dbReference>
<accession>M4QHD2</accession>
<dbReference type="Pfam" id="PF13476">
    <property type="entry name" value="AAA_23"/>
    <property type="match status" value="1"/>
</dbReference>
<organism evidence="3 4">
    <name type="scientific">Prochlorococcus phage MED4-213</name>
    <dbReference type="NCBI Taxonomy" id="889956"/>
    <lineage>
        <taxon>Viruses</taxon>
        <taxon>Duplodnaviria</taxon>
        <taxon>Heunggongvirae</taxon>
        <taxon>Uroviricota</taxon>
        <taxon>Caudoviricetes</taxon>
        <taxon>Eurybiavirus</taxon>
        <taxon>Eurybiavirus MED4213</taxon>
    </lineage>
</organism>
<sequence length="573" mass="66457">MIIFKTVRWKNFLSTGNVFSEIQLDTSPATLIVGANGAGKSTFLDAMCYALFNKPFRKISKGQLVNAVNEKDTMVELEFSIGSREYMVRRGIKPSLFEIYLNSEKLKEEASQLEQQKYLEQSILGLNYKSFTQVVVLGSSCFVPFMQLNPPNRREVIEDLLDIRIFSTMNGILKERVKGIKENIREVEYQFDLAKNKVETQQALIEHLKEQSNANTTRRKTEIRNIEKEIKDITIDVDKDLKLSKSYEESLKGYQNVDASLSQLRIYESRFKDKQKAFKKEYKFFESNEHCPTCQQTITEELRTNKKSGITDQLKEVEEATEKLRGELDDILVKISEKNDIVKELSRCQQSISESQREIEYRKRQIKAIEKKIDESTGSGSSLKQEKDKLKQLAKDGLKVEESLLDEKKVRDNYNTVTNMLRDTGIKSTIIKKYLPVMNQLINRYLKELDFYVSFELDENFMETIKSRFRDEFSYASFSEGEKMRIDLALLFTWRTIAKMKNSANTNLLILDEIFDSSLDTSGTDDFLKILHTVSDNTNVFVISHKTESLQDKFASTLRVEKKQNFSVISKEE</sequence>
<protein>
    <recommendedName>
        <fullName evidence="2">Rad50/SbcC-type AAA domain-containing protein</fullName>
    </recommendedName>
</protein>
<dbReference type="Gene3D" id="3.40.50.300">
    <property type="entry name" value="P-loop containing nucleotide triphosphate hydrolases"/>
    <property type="match status" value="2"/>
</dbReference>
<dbReference type="EMBL" id="HQ634174">
    <property type="protein sequence ID" value="AGH26307.1"/>
    <property type="molecule type" value="Genomic_DNA"/>
</dbReference>
<dbReference type="InterPro" id="IPR038729">
    <property type="entry name" value="Rad50/SbcC_AAA"/>
</dbReference>
<dbReference type="GO" id="GO:0016887">
    <property type="term" value="F:ATP hydrolysis activity"/>
    <property type="evidence" value="ECO:0007669"/>
    <property type="project" value="InterPro"/>
</dbReference>
<dbReference type="GO" id="GO:0006302">
    <property type="term" value="P:double-strand break repair"/>
    <property type="evidence" value="ECO:0007669"/>
    <property type="project" value="InterPro"/>
</dbReference>
<evidence type="ECO:0000259" key="2">
    <source>
        <dbReference type="Pfam" id="PF13476"/>
    </source>
</evidence>
<keyword evidence="4" id="KW-1185">Reference proteome</keyword>
<dbReference type="SUPFAM" id="SSF75712">
    <property type="entry name" value="Rad50 coiled-coil Zn hook"/>
    <property type="match status" value="1"/>
</dbReference>
<dbReference type="InterPro" id="IPR027417">
    <property type="entry name" value="P-loop_NTPase"/>
</dbReference>
<gene>
    <name evidence="3" type="ORF">CPMG_00208</name>
</gene>
<dbReference type="GeneID" id="15010477"/>
<name>M4QHD2_9CAUD</name>
<dbReference type="KEGG" id="vg:15010477"/>
<dbReference type="SUPFAM" id="SSF52540">
    <property type="entry name" value="P-loop containing nucleoside triphosphate hydrolases"/>
    <property type="match status" value="1"/>
</dbReference>
<keyword evidence="1" id="KW-0175">Coiled coil</keyword>
<feature type="coiled-coil region" evidence="1">
    <location>
        <begin position="307"/>
        <end position="372"/>
    </location>
</feature>
<feature type="domain" description="Rad50/SbcC-type AAA" evidence="2">
    <location>
        <begin position="8"/>
        <end position="233"/>
    </location>
</feature>
<evidence type="ECO:0000313" key="4">
    <source>
        <dbReference type="Proteomes" id="UP000012039"/>
    </source>
</evidence>